<comment type="caution">
    <text evidence="1">The sequence shown here is derived from an EMBL/GenBank/DDBJ whole genome shotgun (WGS) entry which is preliminary data.</text>
</comment>
<sequence length="64" mass="7324">MCMSGQWEYQFATLDAGTGGWDDRVIDMLAKWGAQGWEPVNHAVMADHDGFPIYFTFLFKHRVA</sequence>
<organism evidence="1 2">
    <name type="scientific">Streptomyces parvulus</name>
    <dbReference type="NCBI Taxonomy" id="146923"/>
    <lineage>
        <taxon>Bacteria</taxon>
        <taxon>Bacillati</taxon>
        <taxon>Actinomycetota</taxon>
        <taxon>Actinomycetes</taxon>
        <taxon>Kitasatosporales</taxon>
        <taxon>Streptomycetaceae</taxon>
        <taxon>Streptomyces</taxon>
    </lineage>
</organism>
<protein>
    <recommendedName>
        <fullName evidence="3">DUF4177 domain-containing protein</fullName>
    </recommendedName>
</protein>
<accession>A0A369UWD5</accession>
<dbReference type="EMBL" id="QQBH01000030">
    <property type="protein sequence ID" value="RDD85056.1"/>
    <property type="molecule type" value="Genomic_DNA"/>
</dbReference>
<reference evidence="1 2" key="1">
    <citation type="submission" date="2018-07" db="EMBL/GenBank/DDBJ databases">
        <title>Genome guided investigation of antibiotics producing actinomycetales strain isolated from a Macau mangrove ecosystem.</title>
        <authorList>
            <person name="Hu D."/>
        </authorList>
    </citation>
    <scope>NUCLEOTIDE SEQUENCE [LARGE SCALE GENOMIC DNA]</scope>
    <source>
        <strain evidence="1 2">2297</strain>
    </source>
</reference>
<name>A0A369UWD5_9ACTN</name>
<evidence type="ECO:0000313" key="2">
    <source>
        <dbReference type="Proteomes" id="UP000253742"/>
    </source>
</evidence>
<proteinExistence type="predicted"/>
<evidence type="ECO:0008006" key="3">
    <source>
        <dbReference type="Google" id="ProtNLM"/>
    </source>
</evidence>
<dbReference type="Proteomes" id="UP000253742">
    <property type="component" value="Unassembled WGS sequence"/>
</dbReference>
<dbReference type="AlphaFoldDB" id="A0A369UWD5"/>
<gene>
    <name evidence="1" type="ORF">DVZ84_31425</name>
</gene>
<evidence type="ECO:0000313" key="1">
    <source>
        <dbReference type="EMBL" id="RDD85056.1"/>
    </source>
</evidence>